<dbReference type="EMBL" id="JBIMZQ010000007">
    <property type="protein sequence ID" value="KAL3670415.1"/>
    <property type="molecule type" value="Genomic_DNA"/>
</dbReference>
<accession>A0ABD3FXK6</accession>
<sequence length="138" mass="16279">MPVPRYMQLYLSFIAVYEGYHYATRPSLHQWPWMRQLMRHVFTHYPYFRLNVMVFEEREEAERMLQEAANINLIDSASKAVEENNVVPFVPPYDHSLFAFHPHGVLSCGWSFGGVHHISFKQAECRWLVAESLFISLS</sequence>
<protein>
    <recommendedName>
        <fullName evidence="3">Diacylglycerol O-acyltransferase</fullName>
    </recommendedName>
</protein>
<gene>
    <name evidence="1" type="ORF">V7S43_004734</name>
</gene>
<dbReference type="Proteomes" id="UP001632037">
    <property type="component" value="Unassembled WGS sequence"/>
</dbReference>
<evidence type="ECO:0000313" key="2">
    <source>
        <dbReference type="Proteomes" id="UP001632037"/>
    </source>
</evidence>
<evidence type="ECO:0000313" key="1">
    <source>
        <dbReference type="EMBL" id="KAL3670415.1"/>
    </source>
</evidence>
<evidence type="ECO:0008006" key="3">
    <source>
        <dbReference type="Google" id="ProtNLM"/>
    </source>
</evidence>
<keyword evidence="2" id="KW-1185">Reference proteome</keyword>
<dbReference type="AlphaFoldDB" id="A0ABD3FXK6"/>
<comment type="caution">
    <text evidence="1">The sequence shown here is derived from an EMBL/GenBank/DDBJ whole genome shotgun (WGS) entry which is preliminary data.</text>
</comment>
<name>A0ABD3FXK6_9STRA</name>
<proteinExistence type="predicted"/>
<organism evidence="1 2">
    <name type="scientific">Phytophthora oleae</name>
    <dbReference type="NCBI Taxonomy" id="2107226"/>
    <lineage>
        <taxon>Eukaryota</taxon>
        <taxon>Sar</taxon>
        <taxon>Stramenopiles</taxon>
        <taxon>Oomycota</taxon>
        <taxon>Peronosporomycetes</taxon>
        <taxon>Peronosporales</taxon>
        <taxon>Peronosporaceae</taxon>
        <taxon>Phytophthora</taxon>
    </lineage>
</organism>
<reference evidence="1 2" key="1">
    <citation type="submission" date="2024-09" db="EMBL/GenBank/DDBJ databases">
        <title>Genome sequencing and assembly of Phytophthora oleae, isolate VK10A, causative agent of rot of olive drupes.</title>
        <authorList>
            <person name="Conti Taguali S."/>
            <person name="Riolo M."/>
            <person name="La Spada F."/>
            <person name="Cacciola S.O."/>
            <person name="Dionisio G."/>
        </authorList>
    </citation>
    <scope>NUCLEOTIDE SEQUENCE [LARGE SCALE GENOMIC DNA]</scope>
    <source>
        <strain evidence="1 2">VK10A</strain>
    </source>
</reference>